<dbReference type="InterPro" id="IPR013255">
    <property type="entry name" value="Spc25_C"/>
</dbReference>
<comment type="caution">
    <text evidence="13">The sequence shown here is derived from an EMBL/GenBank/DDBJ whole genome shotgun (WGS) entry which is preliminary data.</text>
</comment>
<evidence type="ECO:0000256" key="7">
    <source>
        <dbReference type="ARBA" id="ARBA00023306"/>
    </source>
</evidence>
<feature type="coiled-coil region" evidence="10">
    <location>
        <begin position="36"/>
        <end position="133"/>
    </location>
</feature>
<keyword evidence="3 9" id="KW-0158">Chromosome</keyword>
<name>A0A2G2X951_CAPBA</name>
<evidence type="ECO:0000256" key="10">
    <source>
        <dbReference type="SAM" id="Coils"/>
    </source>
</evidence>
<evidence type="ECO:0000256" key="4">
    <source>
        <dbReference type="ARBA" id="ARBA00022618"/>
    </source>
</evidence>
<feature type="compositionally biased region" description="Basic and acidic residues" evidence="11">
    <location>
        <begin position="257"/>
        <end position="276"/>
    </location>
</feature>
<sequence length="373" mass="42151">MANPHLQVPTRLDFSSRELLNLPHCKHQRASGRSSIRTLAEKLGELKVELRELEDKLVKALAAKTRKEAKQIAVADSISATKDRVEELRGVVENQRAKKDEYAAIISQQTDELKACEEKHNQTAEQREEIEEAITWYNKVLGLRIECGHGVKFIFTNIDANNQDKEYFFTVRHENDVYTLLDCDPQLNDAKELLSELNKSNGLFKFVRTMREKFQAAVTHGTFPDIASRDQDTSMISISGPFSSISTDSRSEVLSQQEEHQSDERNRNSRKLDRAKGSRAAVLSPGSASSLRRSPRFKHALDIFEETRMMGCKSADTPMDPNTKLLPGQGEPHNDPGRCRRLVGKLNYLTVTIFPILSKDDNDCAVTFSFEVA</sequence>
<accession>A0A2G2X951</accession>
<comment type="subunit">
    <text evidence="9">Component of the NDC80 complex.</text>
</comment>
<keyword evidence="9" id="KW-0539">Nucleus</keyword>
<protein>
    <recommendedName>
        <fullName evidence="9">Kinetochore protein SPC25</fullName>
    </recommendedName>
</protein>
<evidence type="ECO:0000256" key="8">
    <source>
        <dbReference type="ARBA" id="ARBA00023328"/>
    </source>
</evidence>
<dbReference type="STRING" id="33114.A0A2G2X951"/>
<dbReference type="Pfam" id="PF08234">
    <property type="entry name" value="Spindle_Spc25"/>
    <property type="match status" value="1"/>
</dbReference>
<evidence type="ECO:0000313" key="13">
    <source>
        <dbReference type="EMBL" id="PHT53871.1"/>
    </source>
</evidence>
<gene>
    <name evidence="13" type="ORF">CQW23_08333</name>
</gene>
<evidence type="ECO:0000259" key="12">
    <source>
        <dbReference type="Pfam" id="PF08234"/>
    </source>
</evidence>
<dbReference type="CDD" id="cd23784">
    <property type="entry name" value="RWD_Spc25"/>
    <property type="match status" value="1"/>
</dbReference>
<dbReference type="Gene3D" id="3.30.457.50">
    <property type="entry name" value="Chromosome segregation protein Spc25"/>
    <property type="match status" value="1"/>
</dbReference>
<dbReference type="OrthoDB" id="6353017at2759"/>
<dbReference type="GO" id="GO:0051301">
    <property type="term" value="P:cell division"/>
    <property type="evidence" value="ECO:0007669"/>
    <property type="project" value="UniProtKB-UniRule"/>
</dbReference>
<dbReference type="PANTHER" id="PTHR14281:SF0">
    <property type="entry name" value="KINETOCHORE PROTEIN SPC25"/>
    <property type="match status" value="1"/>
</dbReference>
<dbReference type="GO" id="GO:0007059">
    <property type="term" value="P:chromosome segregation"/>
    <property type="evidence" value="ECO:0007669"/>
    <property type="project" value="InterPro"/>
</dbReference>
<evidence type="ECO:0000313" key="14">
    <source>
        <dbReference type="Proteomes" id="UP000224567"/>
    </source>
</evidence>
<feature type="domain" description="Chromosome segregation protein Spc25 C-terminal" evidence="12">
    <location>
        <begin position="148"/>
        <end position="215"/>
    </location>
</feature>
<dbReference type="PANTHER" id="PTHR14281">
    <property type="entry name" value="KINETOCHORE PROTEIN SPC25-RELATED"/>
    <property type="match status" value="1"/>
</dbReference>
<evidence type="ECO:0000256" key="11">
    <source>
        <dbReference type="SAM" id="MobiDB-lite"/>
    </source>
</evidence>
<evidence type="ECO:0000256" key="2">
    <source>
        <dbReference type="ARBA" id="ARBA00006379"/>
    </source>
</evidence>
<dbReference type="Proteomes" id="UP000224567">
    <property type="component" value="Unassembled WGS sequence"/>
</dbReference>
<feature type="region of interest" description="Disordered" evidence="11">
    <location>
        <begin position="237"/>
        <end position="294"/>
    </location>
</feature>
<keyword evidence="6 10" id="KW-0175">Coiled coil</keyword>
<feature type="compositionally biased region" description="Polar residues" evidence="11">
    <location>
        <begin position="237"/>
        <end position="256"/>
    </location>
</feature>
<organism evidence="13 14">
    <name type="scientific">Capsicum baccatum</name>
    <name type="common">Peruvian pepper</name>
    <dbReference type="NCBI Taxonomy" id="33114"/>
    <lineage>
        <taxon>Eukaryota</taxon>
        <taxon>Viridiplantae</taxon>
        <taxon>Streptophyta</taxon>
        <taxon>Embryophyta</taxon>
        <taxon>Tracheophyta</taxon>
        <taxon>Spermatophyta</taxon>
        <taxon>Magnoliopsida</taxon>
        <taxon>eudicotyledons</taxon>
        <taxon>Gunneridae</taxon>
        <taxon>Pentapetalae</taxon>
        <taxon>asterids</taxon>
        <taxon>lamiids</taxon>
        <taxon>Solanales</taxon>
        <taxon>Solanaceae</taxon>
        <taxon>Solanoideae</taxon>
        <taxon>Capsiceae</taxon>
        <taxon>Capsicum</taxon>
    </lineage>
</organism>
<evidence type="ECO:0000256" key="5">
    <source>
        <dbReference type="ARBA" id="ARBA00022776"/>
    </source>
</evidence>
<comment type="function">
    <text evidence="9">Acts as a component of the essential kinetochore-associated NDC80 complex, which is required for chromosome segregation and spindle checkpoint activity.</text>
</comment>
<keyword evidence="9" id="KW-0995">Kinetochore</keyword>
<evidence type="ECO:0000256" key="6">
    <source>
        <dbReference type="ARBA" id="ARBA00023054"/>
    </source>
</evidence>
<comment type="similarity">
    <text evidence="2 9">Belongs to the SPC25 family.</text>
</comment>
<keyword evidence="8 9" id="KW-0137">Centromere</keyword>
<dbReference type="FunFam" id="3.30.457.50:FF:000001">
    <property type="entry name" value="Probable kinetochore protein spc25"/>
    <property type="match status" value="1"/>
</dbReference>
<reference evidence="14" key="2">
    <citation type="journal article" date="2017" name="J. Anim. Genet.">
        <title>Multiple reference genome sequences of hot pepper reveal the massive evolution of plant disease resistance genes by retroduplication.</title>
        <authorList>
            <person name="Kim S."/>
            <person name="Park J."/>
            <person name="Yeom S.-I."/>
            <person name="Kim Y.-M."/>
            <person name="Seo E."/>
            <person name="Kim K.-T."/>
            <person name="Kim M.-S."/>
            <person name="Lee J.M."/>
            <person name="Cheong K."/>
            <person name="Shin H.-S."/>
            <person name="Kim S.-B."/>
            <person name="Han K."/>
            <person name="Lee J."/>
            <person name="Park M."/>
            <person name="Lee H.-A."/>
            <person name="Lee H.-Y."/>
            <person name="Lee Y."/>
            <person name="Oh S."/>
            <person name="Lee J.H."/>
            <person name="Choi E."/>
            <person name="Choi E."/>
            <person name="Lee S.E."/>
            <person name="Jeon J."/>
            <person name="Kim H."/>
            <person name="Choi G."/>
            <person name="Song H."/>
            <person name="Lee J."/>
            <person name="Lee S.-C."/>
            <person name="Kwon J.-K."/>
            <person name="Lee H.-Y."/>
            <person name="Koo N."/>
            <person name="Hong Y."/>
            <person name="Kim R.W."/>
            <person name="Kang W.-H."/>
            <person name="Huh J.H."/>
            <person name="Kang B.-C."/>
            <person name="Yang T.-J."/>
            <person name="Lee Y.-H."/>
            <person name="Bennetzen J.L."/>
            <person name="Choi D."/>
        </authorList>
    </citation>
    <scope>NUCLEOTIDE SEQUENCE [LARGE SCALE GENOMIC DNA]</scope>
    <source>
        <strain evidence="14">cv. PBC81</strain>
    </source>
</reference>
<dbReference type="GO" id="GO:0005634">
    <property type="term" value="C:nucleus"/>
    <property type="evidence" value="ECO:0007669"/>
    <property type="project" value="UniProtKB-SubCell"/>
</dbReference>
<dbReference type="EMBL" id="MLFT02000003">
    <property type="protein sequence ID" value="PHT53871.1"/>
    <property type="molecule type" value="Genomic_DNA"/>
</dbReference>
<keyword evidence="5 9" id="KW-0498">Mitosis</keyword>
<reference evidence="13 14" key="1">
    <citation type="journal article" date="2017" name="Genome Biol.">
        <title>New reference genome sequences of hot pepper reveal the massive evolution of plant disease-resistance genes by retroduplication.</title>
        <authorList>
            <person name="Kim S."/>
            <person name="Park J."/>
            <person name="Yeom S.I."/>
            <person name="Kim Y.M."/>
            <person name="Seo E."/>
            <person name="Kim K.T."/>
            <person name="Kim M.S."/>
            <person name="Lee J.M."/>
            <person name="Cheong K."/>
            <person name="Shin H.S."/>
            <person name="Kim S.B."/>
            <person name="Han K."/>
            <person name="Lee J."/>
            <person name="Park M."/>
            <person name="Lee H.A."/>
            <person name="Lee H.Y."/>
            <person name="Lee Y."/>
            <person name="Oh S."/>
            <person name="Lee J.H."/>
            <person name="Choi E."/>
            <person name="Choi E."/>
            <person name="Lee S.E."/>
            <person name="Jeon J."/>
            <person name="Kim H."/>
            <person name="Choi G."/>
            <person name="Song H."/>
            <person name="Lee J."/>
            <person name="Lee S.C."/>
            <person name="Kwon J.K."/>
            <person name="Lee H.Y."/>
            <person name="Koo N."/>
            <person name="Hong Y."/>
            <person name="Kim R.W."/>
            <person name="Kang W.H."/>
            <person name="Huh J.H."/>
            <person name="Kang B.C."/>
            <person name="Yang T.J."/>
            <person name="Lee Y.H."/>
            <person name="Bennetzen J.L."/>
            <person name="Choi D."/>
        </authorList>
    </citation>
    <scope>NUCLEOTIDE SEQUENCE [LARGE SCALE GENOMIC DNA]</scope>
    <source>
        <strain evidence="14">cv. PBC81</strain>
    </source>
</reference>
<dbReference type="GO" id="GO:0031262">
    <property type="term" value="C:Ndc80 complex"/>
    <property type="evidence" value="ECO:0007669"/>
    <property type="project" value="InterPro"/>
</dbReference>
<dbReference type="InterPro" id="IPR045143">
    <property type="entry name" value="Spc25"/>
</dbReference>
<keyword evidence="14" id="KW-1185">Reference proteome</keyword>
<keyword evidence="4 9" id="KW-0132">Cell division</keyword>
<evidence type="ECO:0000256" key="1">
    <source>
        <dbReference type="ARBA" id="ARBA00004584"/>
    </source>
</evidence>
<evidence type="ECO:0000256" key="3">
    <source>
        <dbReference type="ARBA" id="ARBA00022454"/>
    </source>
</evidence>
<evidence type="ECO:0000256" key="9">
    <source>
        <dbReference type="RuleBase" id="RU367150"/>
    </source>
</evidence>
<keyword evidence="7 9" id="KW-0131">Cell cycle</keyword>
<proteinExistence type="inferred from homology"/>
<comment type="subcellular location">
    <subcellularLocation>
        <location evidence="1">Chromosome</location>
        <location evidence="1">Centromere</location>
    </subcellularLocation>
    <subcellularLocation>
        <location evidence="9">Nucleus</location>
    </subcellularLocation>
    <subcellularLocation>
        <location evidence="9">Chromosome</location>
        <location evidence="9">Centromere</location>
        <location evidence="9">Kinetochore</location>
    </subcellularLocation>
</comment>
<dbReference type="AlphaFoldDB" id="A0A2G2X951"/>